<reference evidence="2" key="1">
    <citation type="submission" date="2014-08" db="EMBL/GenBank/DDBJ databases">
        <authorList>
            <person name="Moulin L."/>
        </authorList>
    </citation>
    <scope>NUCLEOTIDE SEQUENCE [LARGE SCALE GENOMIC DNA]</scope>
</reference>
<dbReference type="AlphaFoldDB" id="A0A090E3Z4"/>
<keyword evidence="2" id="KW-1185">Reference proteome</keyword>
<name>A0A090E3Z4_MESPL</name>
<sequence length="81" mass="8999">MDCFTRLEALIDAGSADAVEEARMLLRHLTAGSRAAFDVADEFLIELMTLAFLVEAGLEAFHNPARRLARLRLSRLKLLLA</sequence>
<proteinExistence type="predicted"/>
<evidence type="ECO:0008006" key="3">
    <source>
        <dbReference type="Google" id="ProtNLM"/>
    </source>
</evidence>
<dbReference type="EMBL" id="CCMZ01000032">
    <property type="protein sequence ID" value="CDX21578.1"/>
    <property type="molecule type" value="Genomic_DNA"/>
</dbReference>
<gene>
    <name evidence="1" type="ORF">MPL3356_380033</name>
</gene>
<evidence type="ECO:0000313" key="1">
    <source>
        <dbReference type="EMBL" id="CDX21578.1"/>
    </source>
</evidence>
<accession>A0A090E3Z4</accession>
<protein>
    <recommendedName>
        <fullName evidence="3">TetR family transcriptional regulator</fullName>
    </recommendedName>
</protein>
<dbReference type="Proteomes" id="UP000045285">
    <property type="component" value="Unassembled WGS sequence"/>
</dbReference>
<organism evidence="1 2">
    <name type="scientific">Mesorhizobium plurifarium</name>
    <dbReference type="NCBI Taxonomy" id="69974"/>
    <lineage>
        <taxon>Bacteria</taxon>
        <taxon>Pseudomonadati</taxon>
        <taxon>Pseudomonadota</taxon>
        <taxon>Alphaproteobacteria</taxon>
        <taxon>Hyphomicrobiales</taxon>
        <taxon>Phyllobacteriaceae</taxon>
        <taxon>Mesorhizobium</taxon>
    </lineage>
</organism>
<evidence type="ECO:0000313" key="2">
    <source>
        <dbReference type="Proteomes" id="UP000045285"/>
    </source>
</evidence>